<evidence type="ECO:0000256" key="4">
    <source>
        <dbReference type="ARBA" id="ARBA00022989"/>
    </source>
</evidence>
<dbReference type="OrthoDB" id="9770036at2"/>
<evidence type="ECO:0000256" key="3">
    <source>
        <dbReference type="ARBA" id="ARBA00022692"/>
    </source>
</evidence>
<evidence type="ECO:0000256" key="2">
    <source>
        <dbReference type="ARBA" id="ARBA00022475"/>
    </source>
</evidence>
<dbReference type="InterPro" id="IPR003838">
    <property type="entry name" value="ABC3_permease_C"/>
</dbReference>
<feature type="transmembrane region" description="Helical" evidence="6">
    <location>
        <begin position="415"/>
        <end position="439"/>
    </location>
</feature>
<dbReference type="GO" id="GO:0005886">
    <property type="term" value="C:plasma membrane"/>
    <property type="evidence" value="ECO:0007669"/>
    <property type="project" value="UniProtKB-SubCell"/>
</dbReference>
<feature type="transmembrane region" description="Helical" evidence="6">
    <location>
        <begin position="683"/>
        <end position="705"/>
    </location>
</feature>
<gene>
    <name evidence="9" type="ORF">SAMN02745724_01755</name>
</gene>
<dbReference type="GO" id="GO:0022857">
    <property type="term" value="F:transmembrane transporter activity"/>
    <property type="evidence" value="ECO:0007669"/>
    <property type="project" value="TreeGrafter"/>
</dbReference>
<evidence type="ECO:0000256" key="1">
    <source>
        <dbReference type="ARBA" id="ARBA00004651"/>
    </source>
</evidence>
<organism evidence="9 10">
    <name type="scientific">Pseudoalteromonas denitrificans DSM 6059</name>
    <dbReference type="NCBI Taxonomy" id="1123010"/>
    <lineage>
        <taxon>Bacteria</taxon>
        <taxon>Pseudomonadati</taxon>
        <taxon>Pseudomonadota</taxon>
        <taxon>Gammaproteobacteria</taxon>
        <taxon>Alteromonadales</taxon>
        <taxon>Pseudoalteromonadaceae</taxon>
        <taxon>Pseudoalteromonas</taxon>
    </lineage>
</organism>
<reference evidence="9 10" key="1">
    <citation type="submission" date="2016-10" db="EMBL/GenBank/DDBJ databases">
        <authorList>
            <person name="de Groot N.N."/>
        </authorList>
    </citation>
    <scope>NUCLEOTIDE SEQUENCE [LARGE SCALE GENOMIC DNA]</scope>
    <source>
        <strain evidence="9 10">DSM 6059</strain>
    </source>
</reference>
<feature type="transmembrane region" description="Helical" evidence="6">
    <location>
        <begin position="20"/>
        <end position="41"/>
    </location>
</feature>
<keyword evidence="10" id="KW-1185">Reference proteome</keyword>
<proteinExistence type="predicted"/>
<feature type="transmembrane region" description="Helical" evidence="6">
    <location>
        <begin position="371"/>
        <end position="394"/>
    </location>
</feature>
<feature type="domain" description="MacB-like periplasmic core" evidence="8">
    <location>
        <begin position="21"/>
        <end position="236"/>
    </location>
</feature>
<protein>
    <submittedName>
        <fullName evidence="9">Putative ABC transport system permease protein</fullName>
    </submittedName>
</protein>
<evidence type="ECO:0000256" key="5">
    <source>
        <dbReference type="ARBA" id="ARBA00023136"/>
    </source>
</evidence>
<evidence type="ECO:0000256" key="6">
    <source>
        <dbReference type="SAM" id="Phobius"/>
    </source>
</evidence>
<dbReference type="PANTHER" id="PTHR30572">
    <property type="entry name" value="MEMBRANE COMPONENT OF TRANSPORTER-RELATED"/>
    <property type="match status" value="1"/>
</dbReference>
<dbReference type="InterPro" id="IPR050250">
    <property type="entry name" value="Macrolide_Exporter_MacB"/>
</dbReference>
<dbReference type="Pfam" id="PF02687">
    <property type="entry name" value="FtsX"/>
    <property type="match status" value="2"/>
</dbReference>
<feature type="domain" description="ABC3 transporter permease C-terminal" evidence="7">
    <location>
        <begin position="683"/>
        <end position="794"/>
    </location>
</feature>
<dbReference type="EMBL" id="FOLO01000010">
    <property type="protein sequence ID" value="SFC47949.1"/>
    <property type="molecule type" value="Genomic_DNA"/>
</dbReference>
<feature type="transmembrane region" description="Helical" evidence="6">
    <location>
        <begin position="277"/>
        <end position="298"/>
    </location>
</feature>
<dbReference type="AlphaFoldDB" id="A0A1I1JH48"/>
<sequence length="803" mass="89102">MLNNYITTAIRAIKKDTQHFLLNLIGFSIGLTAAILMALYAQNELSYDKQHPDSEHIYRAHQDFTAWGLQITGTSLNSSATEIEKNADILDAFSLITAKDLPNYREDAIDLVQNDNTRYRLKNFYMATDNILDFIALEVIRGDIKNTLHAPNKLALSEKEALRLFGSIEVIGNALSYKSGQYTVGAVFKNLPENTHFKFDSLTQVPADFLARSWGYNYFKLRQHADIQKISQAMTEQLHLRRKSKRWQQIKIDLVNLEQLHFNSNGPFEMKKGGSFATLQICISLSVILILIASINFINLSIAQSAKRAKEVGVRKALGASKGQLITQFLTESLFVVSLAGILAFALIEIGLPSFNQVMDRDLSLNYGSQFMLVTIAVIFTVGLLSGLYPALFISSFSAKRVLSGDLVRGGTAIFIRKLTLCLQGALSVGLIIAAIILYQQMTLVNNLDVGYEKHGRIIVKGLPTDVVFKRDNNTLLEAMTRLEGVKQVTLTGTDLTNDMDGEYHFTWPNGERLTGAQPSVATGFYAAEVLGLKLLAGRDFLPKFNSEWYQVDEEGNRRLGVLVSRKMVQLAGYSDLNSVVGMELSIARSKLTASVVGVIENVKIGSARQQSLPISFALGRDTNVLSNIVIKTSTPDVNTLITQINALVEQELRLSDITISLVKDDYKAVHKNENKALDMVTLFSLLAIFLTSLGTFGLASFAAIRRQKEIAIRKVLGASRFSLVNLLAKEFLLLILMSIAIAFPVSYWLLGDWLANFSDRVNQTVWVYLFAALCIAVITWVTVASLAFKAASTRPSLILRYE</sequence>
<feature type="transmembrane region" description="Helical" evidence="6">
    <location>
        <begin position="766"/>
        <end position="789"/>
    </location>
</feature>
<evidence type="ECO:0000313" key="9">
    <source>
        <dbReference type="EMBL" id="SFC47949.1"/>
    </source>
</evidence>
<evidence type="ECO:0000259" key="8">
    <source>
        <dbReference type="Pfam" id="PF12704"/>
    </source>
</evidence>
<dbReference type="RefSeq" id="WP_091982845.1">
    <property type="nucleotide sequence ID" value="NZ_FOLO01000010.1"/>
</dbReference>
<accession>A0A1I1JH48</accession>
<dbReference type="Pfam" id="PF12704">
    <property type="entry name" value="MacB_PCD"/>
    <property type="match status" value="1"/>
</dbReference>
<keyword evidence="4 6" id="KW-1133">Transmembrane helix</keyword>
<feature type="transmembrane region" description="Helical" evidence="6">
    <location>
        <begin position="329"/>
        <end position="351"/>
    </location>
</feature>
<feature type="transmembrane region" description="Helical" evidence="6">
    <location>
        <begin position="732"/>
        <end position="751"/>
    </location>
</feature>
<dbReference type="PANTHER" id="PTHR30572:SF18">
    <property type="entry name" value="ABC-TYPE MACROLIDE FAMILY EXPORT SYSTEM PERMEASE COMPONENT 2"/>
    <property type="match status" value="1"/>
</dbReference>
<evidence type="ECO:0000313" key="10">
    <source>
        <dbReference type="Proteomes" id="UP000198862"/>
    </source>
</evidence>
<keyword evidence="3 6" id="KW-0812">Transmembrane</keyword>
<comment type="subcellular location">
    <subcellularLocation>
        <location evidence="1">Cell membrane</location>
        <topology evidence="1">Multi-pass membrane protein</topology>
    </subcellularLocation>
</comment>
<keyword evidence="2" id="KW-1003">Cell membrane</keyword>
<feature type="domain" description="ABC3 transporter permease C-terminal" evidence="7">
    <location>
        <begin position="284"/>
        <end position="397"/>
    </location>
</feature>
<dbReference type="InterPro" id="IPR025857">
    <property type="entry name" value="MacB_PCD"/>
</dbReference>
<dbReference type="Proteomes" id="UP000198862">
    <property type="component" value="Unassembled WGS sequence"/>
</dbReference>
<evidence type="ECO:0000259" key="7">
    <source>
        <dbReference type="Pfam" id="PF02687"/>
    </source>
</evidence>
<keyword evidence="5 6" id="KW-0472">Membrane</keyword>
<name>A0A1I1JH48_9GAMM</name>
<dbReference type="STRING" id="1123010.SAMN02745724_01755"/>